<gene>
    <name evidence="2" type="ORF">Salat_2986700</name>
</gene>
<reference evidence="2" key="1">
    <citation type="submission" date="2020-06" db="EMBL/GenBank/DDBJ databases">
        <authorList>
            <person name="Li T."/>
            <person name="Hu X."/>
            <person name="Zhang T."/>
            <person name="Song X."/>
            <person name="Zhang H."/>
            <person name="Dai N."/>
            <person name="Sheng W."/>
            <person name="Hou X."/>
            <person name="Wei L."/>
        </authorList>
    </citation>
    <scope>NUCLEOTIDE SEQUENCE</scope>
    <source>
        <strain evidence="2">3651</strain>
        <tissue evidence="2">Leaf</tissue>
    </source>
</reference>
<feature type="transmembrane region" description="Helical" evidence="1">
    <location>
        <begin position="20"/>
        <end position="40"/>
    </location>
</feature>
<protein>
    <submittedName>
        <fullName evidence="2">Uncharacterized protein</fullName>
    </submittedName>
</protein>
<keyword evidence="3" id="KW-1185">Reference proteome</keyword>
<keyword evidence="1" id="KW-1133">Transmembrane helix</keyword>
<proteinExistence type="predicted"/>
<evidence type="ECO:0000313" key="3">
    <source>
        <dbReference type="Proteomes" id="UP001293254"/>
    </source>
</evidence>
<sequence length="147" mass="16370">MIFRYGVYLLRDVEDYSGSFVSSIVGNLLYIVSMFLVLLLGEEGEEMTRLVNSAITFARGKRLGLIRCQLRPKGPFIASDRDVERPDMIAPFDGKFFQPPDVTCVFATSSVSSVRVVESETMINILGSASESAQRMPIDYMGRPNSI</sequence>
<accession>A0AAE1XHW4</accession>
<dbReference type="EMBL" id="JACGWO010000016">
    <property type="protein sequence ID" value="KAK4412245.1"/>
    <property type="molecule type" value="Genomic_DNA"/>
</dbReference>
<name>A0AAE1XHW4_9LAMI</name>
<organism evidence="2 3">
    <name type="scientific">Sesamum alatum</name>
    <dbReference type="NCBI Taxonomy" id="300844"/>
    <lineage>
        <taxon>Eukaryota</taxon>
        <taxon>Viridiplantae</taxon>
        <taxon>Streptophyta</taxon>
        <taxon>Embryophyta</taxon>
        <taxon>Tracheophyta</taxon>
        <taxon>Spermatophyta</taxon>
        <taxon>Magnoliopsida</taxon>
        <taxon>eudicotyledons</taxon>
        <taxon>Gunneridae</taxon>
        <taxon>Pentapetalae</taxon>
        <taxon>asterids</taxon>
        <taxon>lamiids</taxon>
        <taxon>Lamiales</taxon>
        <taxon>Pedaliaceae</taxon>
        <taxon>Sesamum</taxon>
    </lineage>
</organism>
<evidence type="ECO:0000313" key="2">
    <source>
        <dbReference type="EMBL" id="KAK4412245.1"/>
    </source>
</evidence>
<dbReference type="AlphaFoldDB" id="A0AAE1XHW4"/>
<evidence type="ECO:0000256" key="1">
    <source>
        <dbReference type="SAM" id="Phobius"/>
    </source>
</evidence>
<keyword evidence="1" id="KW-0812">Transmembrane</keyword>
<comment type="caution">
    <text evidence="2">The sequence shown here is derived from an EMBL/GenBank/DDBJ whole genome shotgun (WGS) entry which is preliminary data.</text>
</comment>
<keyword evidence="1" id="KW-0472">Membrane</keyword>
<dbReference type="Proteomes" id="UP001293254">
    <property type="component" value="Unassembled WGS sequence"/>
</dbReference>
<reference evidence="2" key="2">
    <citation type="journal article" date="2024" name="Plant">
        <title>Genomic evolution and insights into agronomic trait innovations of Sesamum species.</title>
        <authorList>
            <person name="Miao H."/>
            <person name="Wang L."/>
            <person name="Qu L."/>
            <person name="Liu H."/>
            <person name="Sun Y."/>
            <person name="Le M."/>
            <person name="Wang Q."/>
            <person name="Wei S."/>
            <person name="Zheng Y."/>
            <person name="Lin W."/>
            <person name="Duan Y."/>
            <person name="Cao H."/>
            <person name="Xiong S."/>
            <person name="Wang X."/>
            <person name="Wei L."/>
            <person name="Li C."/>
            <person name="Ma Q."/>
            <person name="Ju M."/>
            <person name="Zhao R."/>
            <person name="Li G."/>
            <person name="Mu C."/>
            <person name="Tian Q."/>
            <person name="Mei H."/>
            <person name="Zhang T."/>
            <person name="Gao T."/>
            <person name="Zhang H."/>
        </authorList>
    </citation>
    <scope>NUCLEOTIDE SEQUENCE</scope>
    <source>
        <strain evidence="2">3651</strain>
    </source>
</reference>